<feature type="transmembrane region" description="Helical" evidence="8">
    <location>
        <begin position="5"/>
        <end position="27"/>
    </location>
</feature>
<keyword evidence="3" id="KW-0378">Hydrolase</keyword>
<name>A0A0V1PWY9_9ASCO</name>
<keyword evidence="2 8" id="KW-0812">Transmembrane</keyword>
<evidence type="ECO:0000256" key="2">
    <source>
        <dbReference type="ARBA" id="ARBA00022692"/>
    </source>
</evidence>
<organism evidence="9 10">
    <name type="scientific">Debaryomyces fabryi</name>
    <dbReference type="NCBI Taxonomy" id="58627"/>
    <lineage>
        <taxon>Eukaryota</taxon>
        <taxon>Fungi</taxon>
        <taxon>Dikarya</taxon>
        <taxon>Ascomycota</taxon>
        <taxon>Saccharomycotina</taxon>
        <taxon>Pichiomycetes</taxon>
        <taxon>Debaryomycetaceae</taxon>
        <taxon>Debaryomyces</taxon>
    </lineage>
</organism>
<evidence type="ECO:0000256" key="7">
    <source>
        <dbReference type="ARBA" id="ARBA00023136"/>
    </source>
</evidence>
<keyword evidence="10" id="KW-1185">Reference proteome</keyword>
<keyword evidence="4" id="KW-0256">Endoplasmic reticulum</keyword>
<comment type="subcellular location">
    <subcellularLocation>
        <location evidence="1">Endoplasmic reticulum membrane</location>
        <topology evidence="1">Multi-pass membrane protein</topology>
    </subcellularLocation>
</comment>
<dbReference type="GO" id="GO:0005789">
    <property type="term" value="C:endoplasmic reticulum membrane"/>
    <property type="evidence" value="ECO:0007669"/>
    <property type="project" value="UniProtKB-SubCell"/>
</dbReference>
<protein>
    <submittedName>
        <fullName evidence="9">Uncharacterized protein</fullName>
    </submittedName>
</protein>
<keyword evidence="5 8" id="KW-1133">Transmembrane helix</keyword>
<feature type="transmembrane region" description="Helical" evidence="8">
    <location>
        <begin position="217"/>
        <end position="242"/>
    </location>
</feature>
<evidence type="ECO:0000256" key="3">
    <source>
        <dbReference type="ARBA" id="ARBA00022801"/>
    </source>
</evidence>
<dbReference type="GO" id="GO:0010945">
    <property type="term" value="F:coenzyme A diphosphatase activity"/>
    <property type="evidence" value="ECO:0007669"/>
    <property type="project" value="InterPro"/>
</dbReference>
<dbReference type="AlphaFoldDB" id="A0A0V1PWY9"/>
<comment type="caution">
    <text evidence="9">The sequence shown here is derived from an EMBL/GenBank/DDBJ whole genome shotgun (WGS) entry which is preliminary data.</text>
</comment>
<dbReference type="InterPro" id="IPR019388">
    <property type="entry name" value="FIT"/>
</dbReference>
<dbReference type="OrthoDB" id="5579088at2759"/>
<gene>
    <name evidence="9" type="ORF">AC631_03523</name>
</gene>
<evidence type="ECO:0000256" key="6">
    <source>
        <dbReference type="ARBA" id="ARBA00023098"/>
    </source>
</evidence>
<evidence type="ECO:0000256" key="8">
    <source>
        <dbReference type="SAM" id="Phobius"/>
    </source>
</evidence>
<evidence type="ECO:0000256" key="4">
    <source>
        <dbReference type="ARBA" id="ARBA00022824"/>
    </source>
</evidence>
<reference evidence="9 10" key="1">
    <citation type="submission" date="2015-11" db="EMBL/GenBank/DDBJ databases">
        <title>The genome of Debaryomyces fabryi.</title>
        <authorList>
            <person name="Tafer H."/>
            <person name="Lopandic K."/>
        </authorList>
    </citation>
    <scope>NUCLEOTIDE SEQUENCE [LARGE SCALE GENOMIC DNA]</scope>
    <source>
        <strain evidence="9 10">CBS 789</strain>
    </source>
</reference>
<evidence type="ECO:0000313" key="10">
    <source>
        <dbReference type="Proteomes" id="UP000054251"/>
    </source>
</evidence>
<dbReference type="GO" id="GO:0034389">
    <property type="term" value="P:lipid droplet organization"/>
    <property type="evidence" value="ECO:0007669"/>
    <property type="project" value="TreeGrafter"/>
</dbReference>
<feature type="transmembrane region" description="Helical" evidence="8">
    <location>
        <begin position="47"/>
        <end position="65"/>
    </location>
</feature>
<feature type="transmembrane region" description="Helical" evidence="8">
    <location>
        <begin position="248"/>
        <end position="264"/>
    </location>
</feature>
<dbReference type="GO" id="GO:0019915">
    <property type="term" value="P:lipid storage"/>
    <property type="evidence" value="ECO:0007669"/>
    <property type="project" value="InterPro"/>
</dbReference>
<dbReference type="GeneID" id="26840532"/>
<evidence type="ECO:0000256" key="1">
    <source>
        <dbReference type="ARBA" id="ARBA00004477"/>
    </source>
</evidence>
<keyword evidence="7 8" id="KW-0472">Membrane</keyword>
<dbReference type="Pfam" id="PF10261">
    <property type="entry name" value="FIT"/>
    <property type="match status" value="1"/>
</dbReference>
<dbReference type="PANTHER" id="PTHR23129:SF0">
    <property type="entry name" value="ACYL-COENZYME A DIPHOSPHATASE FITM2"/>
    <property type="match status" value="1"/>
</dbReference>
<evidence type="ECO:0000256" key="5">
    <source>
        <dbReference type="ARBA" id="ARBA00022989"/>
    </source>
</evidence>
<feature type="transmembrane region" description="Helical" evidence="8">
    <location>
        <begin position="86"/>
        <end position="106"/>
    </location>
</feature>
<sequence>MKLCIWHVIVVSYAIVYVTSIPWYLFLHQFKDKVSDNSFIAFINQNLIVRCGYLLFTVAYFSEALTYSDCELMISRSRALKILRSYSLYTSCTVILLGWFFGPLIYERVNTLTGGYCNTKSQDSGVAGQFQCTRIPGAKWIDGFDVSGHIYILLTMSLLLWERFLENLNVRHFSQLYEGYAALRTYFSKFDWEDDPSITPEEPEYSIQTEYSHLIRLLFFALTVSLLSIWSMMYIVTCVFFHTLSEKLVLLIVGIAISLAITSLN</sequence>
<dbReference type="RefSeq" id="XP_015466806.1">
    <property type="nucleotide sequence ID" value="XM_015612352.1"/>
</dbReference>
<dbReference type="PANTHER" id="PTHR23129">
    <property type="entry name" value="ACYL-COENZYME A DIPHOSPHATASE FITM2"/>
    <property type="match status" value="1"/>
</dbReference>
<evidence type="ECO:0000313" key="9">
    <source>
        <dbReference type="EMBL" id="KSA00704.1"/>
    </source>
</evidence>
<dbReference type="EMBL" id="LMYN01000077">
    <property type="protein sequence ID" value="KSA00704.1"/>
    <property type="molecule type" value="Genomic_DNA"/>
</dbReference>
<accession>A0A0V1PWY9</accession>
<dbReference type="Proteomes" id="UP000054251">
    <property type="component" value="Unassembled WGS sequence"/>
</dbReference>
<keyword evidence="6" id="KW-0443">Lipid metabolism</keyword>
<proteinExistence type="predicted"/>
<dbReference type="GO" id="GO:0008654">
    <property type="term" value="P:phospholipid biosynthetic process"/>
    <property type="evidence" value="ECO:0007669"/>
    <property type="project" value="TreeGrafter"/>
</dbReference>